<gene>
    <name evidence="1" type="ORF">DI598_16805</name>
</gene>
<dbReference type="PANTHER" id="PTHR42747">
    <property type="entry name" value="NITRONATE MONOOXYGENASE-RELATED"/>
    <property type="match status" value="1"/>
</dbReference>
<dbReference type="Proteomes" id="UP000249645">
    <property type="component" value="Unassembled WGS sequence"/>
</dbReference>
<dbReference type="EMBL" id="QFOI01000425">
    <property type="protein sequence ID" value="PZP42561.1"/>
    <property type="molecule type" value="Genomic_DNA"/>
</dbReference>
<keyword evidence="1" id="KW-0503">Monooxygenase</keyword>
<keyword evidence="1" id="KW-0560">Oxidoreductase</keyword>
<dbReference type="GO" id="GO:0018580">
    <property type="term" value="F:nitronate monooxygenase activity"/>
    <property type="evidence" value="ECO:0007669"/>
    <property type="project" value="TreeGrafter"/>
</dbReference>
<evidence type="ECO:0000313" key="1">
    <source>
        <dbReference type="EMBL" id="PZP42561.1"/>
    </source>
</evidence>
<proteinExistence type="predicted"/>
<feature type="non-terminal residue" evidence="1">
    <location>
        <position position="1"/>
    </location>
</feature>
<dbReference type="AlphaFoldDB" id="A0A2W5EER5"/>
<reference evidence="1 2" key="1">
    <citation type="submission" date="2017-11" db="EMBL/GenBank/DDBJ databases">
        <title>Infants hospitalized years apart are colonized by the same room-sourced microbial strains.</title>
        <authorList>
            <person name="Brooks B."/>
            <person name="Olm M.R."/>
            <person name="Firek B.A."/>
            <person name="Baker R."/>
            <person name="Thomas B.C."/>
            <person name="Morowitz M.J."/>
            <person name="Banfield J.F."/>
        </authorList>
    </citation>
    <scope>NUCLEOTIDE SEQUENCE [LARGE SCALE GENOMIC DNA]</scope>
    <source>
        <strain evidence="1">S2_009_000_R2_76</strain>
    </source>
</reference>
<dbReference type="InterPro" id="IPR013785">
    <property type="entry name" value="Aldolase_TIM"/>
</dbReference>
<sequence>EIVLTKSFSGKYARGIYNTFMHHFEESTYLLPYPYQNILTKSFRVMAREKENAELVNIWVGQSMHPYSFESTKTILQELARNII</sequence>
<evidence type="ECO:0000313" key="2">
    <source>
        <dbReference type="Proteomes" id="UP000249645"/>
    </source>
</evidence>
<name>A0A2W5EER5_9SPHI</name>
<comment type="caution">
    <text evidence="1">The sequence shown here is derived from an EMBL/GenBank/DDBJ whole genome shotgun (WGS) entry which is preliminary data.</text>
</comment>
<dbReference type="Gene3D" id="3.20.20.70">
    <property type="entry name" value="Aldolase class I"/>
    <property type="match status" value="1"/>
</dbReference>
<organism evidence="1 2">
    <name type="scientific">Pseudopedobacter saltans</name>
    <dbReference type="NCBI Taxonomy" id="151895"/>
    <lineage>
        <taxon>Bacteria</taxon>
        <taxon>Pseudomonadati</taxon>
        <taxon>Bacteroidota</taxon>
        <taxon>Sphingobacteriia</taxon>
        <taxon>Sphingobacteriales</taxon>
        <taxon>Sphingobacteriaceae</taxon>
        <taxon>Pseudopedobacter</taxon>
    </lineage>
</organism>
<dbReference type="Pfam" id="PF03060">
    <property type="entry name" value="NMO"/>
    <property type="match status" value="1"/>
</dbReference>
<protein>
    <submittedName>
        <fullName evidence="1">Nitronate monooxygenase</fullName>
    </submittedName>
</protein>
<accession>A0A2W5EER5</accession>
<dbReference type="PANTHER" id="PTHR42747:SF3">
    <property type="entry name" value="NITRONATE MONOOXYGENASE-RELATED"/>
    <property type="match status" value="1"/>
</dbReference>